<evidence type="ECO:0000313" key="2">
    <source>
        <dbReference type="Proteomes" id="UP001195483"/>
    </source>
</evidence>
<protein>
    <submittedName>
        <fullName evidence="1">Uncharacterized protein</fullName>
    </submittedName>
</protein>
<accession>A0AAE0W3X2</accession>
<dbReference type="AlphaFoldDB" id="A0AAE0W3X2"/>
<dbReference type="EMBL" id="JAEAOA010001187">
    <property type="protein sequence ID" value="KAK3601153.1"/>
    <property type="molecule type" value="Genomic_DNA"/>
</dbReference>
<proteinExistence type="predicted"/>
<organism evidence="1 2">
    <name type="scientific">Potamilus streckersoni</name>
    <dbReference type="NCBI Taxonomy" id="2493646"/>
    <lineage>
        <taxon>Eukaryota</taxon>
        <taxon>Metazoa</taxon>
        <taxon>Spiralia</taxon>
        <taxon>Lophotrochozoa</taxon>
        <taxon>Mollusca</taxon>
        <taxon>Bivalvia</taxon>
        <taxon>Autobranchia</taxon>
        <taxon>Heteroconchia</taxon>
        <taxon>Palaeoheterodonta</taxon>
        <taxon>Unionida</taxon>
        <taxon>Unionoidea</taxon>
        <taxon>Unionidae</taxon>
        <taxon>Ambleminae</taxon>
        <taxon>Lampsilini</taxon>
        <taxon>Potamilus</taxon>
    </lineage>
</organism>
<sequence>MECCDSEYIVFTKKNENILNLIVSELNHVIVEAIVPTNNLLRKKDCINLRELRNQHAMRLGFLEIGNRDILRGY</sequence>
<gene>
    <name evidence="1" type="ORF">CHS0354_019152</name>
</gene>
<reference evidence="1" key="3">
    <citation type="submission" date="2023-05" db="EMBL/GenBank/DDBJ databases">
        <authorList>
            <person name="Smith C.H."/>
        </authorList>
    </citation>
    <scope>NUCLEOTIDE SEQUENCE</scope>
    <source>
        <strain evidence="1">CHS0354</strain>
        <tissue evidence="1">Mantle</tissue>
    </source>
</reference>
<evidence type="ECO:0000313" key="1">
    <source>
        <dbReference type="EMBL" id="KAK3601153.1"/>
    </source>
</evidence>
<reference evidence="1" key="1">
    <citation type="journal article" date="2021" name="Genome Biol. Evol.">
        <title>A High-Quality Reference Genome for a Parasitic Bivalve with Doubly Uniparental Inheritance (Bivalvia: Unionida).</title>
        <authorList>
            <person name="Smith C.H."/>
        </authorList>
    </citation>
    <scope>NUCLEOTIDE SEQUENCE</scope>
    <source>
        <strain evidence="1">CHS0354</strain>
    </source>
</reference>
<dbReference type="Proteomes" id="UP001195483">
    <property type="component" value="Unassembled WGS sequence"/>
</dbReference>
<name>A0AAE0W3X2_9BIVA</name>
<comment type="caution">
    <text evidence="1">The sequence shown here is derived from an EMBL/GenBank/DDBJ whole genome shotgun (WGS) entry which is preliminary data.</text>
</comment>
<reference evidence="1" key="2">
    <citation type="journal article" date="2021" name="Genome Biol. Evol.">
        <title>Developing a high-quality reference genome for a parasitic bivalve with doubly uniparental inheritance (Bivalvia: Unionida).</title>
        <authorList>
            <person name="Smith C.H."/>
        </authorList>
    </citation>
    <scope>NUCLEOTIDE SEQUENCE</scope>
    <source>
        <strain evidence="1">CHS0354</strain>
        <tissue evidence="1">Mantle</tissue>
    </source>
</reference>
<keyword evidence="2" id="KW-1185">Reference proteome</keyword>